<evidence type="ECO:0000256" key="2">
    <source>
        <dbReference type="ARBA" id="ARBA00010190"/>
    </source>
</evidence>
<comment type="pathway">
    <text evidence="1">Purine metabolism; IMP biosynthesis via de novo pathway; 5-amino-1-(5-phospho-D-ribosyl)imidazole-4-carboxamide from 5-amino-1-(5-phospho-D-ribosyl)imidazole-4-carboxylate: step 1/2.</text>
</comment>
<dbReference type="HAMAP" id="MF_00137">
    <property type="entry name" value="SAICAR_synth"/>
    <property type="match status" value="1"/>
</dbReference>
<evidence type="ECO:0000256" key="3">
    <source>
        <dbReference type="ARBA" id="ARBA00012217"/>
    </source>
</evidence>
<dbReference type="PROSITE" id="PS01057">
    <property type="entry name" value="SAICAR_SYNTHETASE_1"/>
    <property type="match status" value="1"/>
</dbReference>
<keyword evidence="4 9" id="KW-0436">Ligase</keyword>
<dbReference type="EMBL" id="LNQE01000882">
    <property type="protein sequence ID" value="KUG23850.1"/>
    <property type="molecule type" value="Genomic_DNA"/>
</dbReference>
<dbReference type="GO" id="GO:0005524">
    <property type="term" value="F:ATP binding"/>
    <property type="evidence" value="ECO:0007669"/>
    <property type="project" value="UniProtKB-KW"/>
</dbReference>
<evidence type="ECO:0000256" key="6">
    <source>
        <dbReference type="ARBA" id="ARBA00022755"/>
    </source>
</evidence>
<proteinExistence type="inferred from homology"/>
<evidence type="ECO:0000259" key="8">
    <source>
        <dbReference type="Pfam" id="PF01259"/>
    </source>
</evidence>
<accession>A0A0W8FSJ0</accession>
<dbReference type="PANTHER" id="PTHR43700:SF1">
    <property type="entry name" value="PHOSPHORIBOSYLAMINOIMIDAZOLE-SUCCINOCARBOXAMIDE SYNTHASE"/>
    <property type="match status" value="1"/>
</dbReference>
<name>A0A0W8FSJ0_9ZZZZ</name>
<dbReference type="GO" id="GO:0005737">
    <property type="term" value="C:cytoplasm"/>
    <property type="evidence" value="ECO:0007669"/>
    <property type="project" value="TreeGrafter"/>
</dbReference>
<organism evidence="9">
    <name type="scientific">hydrocarbon metagenome</name>
    <dbReference type="NCBI Taxonomy" id="938273"/>
    <lineage>
        <taxon>unclassified sequences</taxon>
        <taxon>metagenomes</taxon>
        <taxon>ecological metagenomes</taxon>
    </lineage>
</organism>
<dbReference type="CDD" id="cd01414">
    <property type="entry name" value="SAICAR_synt_Sc"/>
    <property type="match status" value="1"/>
</dbReference>
<dbReference type="InterPro" id="IPR018236">
    <property type="entry name" value="SAICAR_synthetase_CS"/>
</dbReference>
<reference evidence="9" key="1">
    <citation type="journal article" date="2015" name="Proc. Natl. Acad. Sci. U.S.A.">
        <title>Networks of energetic and metabolic interactions define dynamics in microbial communities.</title>
        <authorList>
            <person name="Embree M."/>
            <person name="Liu J.K."/>
            <person name="Al-Bassam M.M."/>
            <person name="Zengler K."/>
        </authorList>
    </citation>
    <scope>NUCLEOTIDE SEQUENCE</scope>
</reference>
<dbReference type="EC" id="6.3.2.6" evidence="3"/>
<evidence type="ECO:0000256" key="4">
    <source>
        <dbReference type="ARBA" id="ARBA00022598"/>
    </source>
</evidence>
<evidence type="ECO:0000256" key="5">
    <source>
        <dbReference type="ARBA" id="ARBA00022741"/>
    </source>
</evidence>
<dbReference type="InterPro" id="IPR028923">
    <property type="entry name" value="SAICAR_synt/ADE2_N"/>
</dbReference>
<gene>
    <name evidence="9" type="ORF">ASZ90_006335</name>
</gene>
<dbReference type="GO" id="GO:0004639">
    <property type="term" value="F:phosphoribosylaminoimidazolesuccinocarboxamide synthase activity"/>
    <property type="evidence" value="ECO:0007669"/>
    <property type="project" value="UniProtKB-EC"/>
</dbReference>
<comment type="caution">
    <text evidence="9">The sequence shown here is derived from an EMBL/GenBank/DDBJ whole genome shotgun (WGS) entry which is preliminary data.</text>
</comment>
<dbReference type="Gene3D" id="3.30.470.20">
    <property type="entry name" value="ATP-grasp fold, B domain"/>
    <property type="match status" value="1"/>
</dbReference>
<dbReference type="Pfam" id="PF01259">
    <property type="entry name" value="SAICAR_synt"/>
    <property type="match status" value="1"/>
</dbReference>
<evidence type="ECO:0000256" key="1">
    <source>
        <dbReference type="ARBA" id="ARBA00004672"/>
    </source>
</evidence>
<dbReference type="GO" id="GO:0006189">
    <property type="term" value="P:'de novo' IMP biosynthetic process"/>
    <property type="evidence" value="ECO:0007669"/>
    <property type="project" value="UniProtKB-UniPathway"/>
</dbReference>
<keyword evidence="7" id="KW-0067">ATP-binding</keyword>
<dbReference type="PANTHER" id="PTHR43700">
    <property type="entry name" value="PHOSPHORIBOSYLAMINOIMIDAZOLE-SUCCINOCARBOXAMIDE SYNTHASE"/>
    <property type="match status" value="1"/>
</dbReference>
<sequence>MKKSIQTTDFKNLKLIGRGKVRDIYSVKNYLLIVTTDRISAFDVIMPGPVPGKGIILNRMSAFWFEKMKDIIDNHIVSTNPADFPEECTPYRQDLEGRSMLVKKATPLPVECIVRGYLSGSGWKDYQHNKTVSGIRLPDGLKESSKLPEPIFTPTTKAEAGEHDAPINRQEMEELIGAELTDRVIKISLAIYQRAAATALKAGIIIADTKMEFGLMGKELILIDELLTPDSSRFWPADDYEEGRPQKSFDKQFLRDYLLSIKWNQKPPAPELPVDIIENTKKKYEEALRRLVE</sequence>
<dbReference type="NCBIfam" id="NF010568">
    <property type="entry name" value="PRK13961.1"/>
    <property type="match status" value="1"/>
</dbReference>
<evidence type="ECO:0000313" key="9">
    <source>
        <dbReference type="EMBL" id="KUG23850.1"/>
    </source>
</evidence>
<dbReference type="FunFam" id="3.30.470.20:FF:000015">
    <property type="entry name" value="Phosphoribosylaminoimidazole-succinocarboxamide synthase"/>
    <property type="match status" value="1"/>
</dbReference>
<keyword evidence="5" id="KW-0547">Nucleotide-binding</keyword>
<feature type="domain" description="SAICAR synthetase/ADE2 N-terminal" evidence="8">
    <location>
        <begin position="16"/>
        <end position="267"/>
    </location>
</feature>
<dbReference type="SUPFAM" id="SSF56104">
    <property type="entry name" value="SAICAR synthase-like"/>
    <property type="match status" value="1"/>
</dbReference>
<dbReference type="Gene3D" id="3.30.200.20">
    <property type="entry name" value="Phosphorylase Kinase, domain 1"/>
    <property type="match status" value="1"/>
</dbReference>
<keyword evidence="6" id="KW-0658">Purine biosynthesis</keyword>
<dbReference type="UniPathway" id="UPA00074">
    <property type="reaction ID" value="UER00131"/>
</dbReference>
<dbReference type="InterPro" id="IPR001636">
    <property type="entry name" value="SAICAR_synth"/>
</dbReference>
<evidence type="ECO:0000256" key="7">
    <source>
        <dbReference type="ARBA" id="ARBA00022840"/>
    </source>
</evidence>
<comment type="similarity">
    <text evidence="2">Belongs to the SAICAR synthetase family.</text>
</comment>
<protein>
    <recommendedName>
        <fullName evidence="3">phosphoribosylaminoimidazolesuccinocarboxamide synthase</fullName>
        <ecNumber evidence="3">6.3.2.6</ecNumber>
    </recommendedName>
</protein>
<dbReference type="NCBIfam" id="TIGR00081">
    <property type="entry name" value="purC"/>
    <property type="match status" value="1"/>
</dbReference>
<dbReference type="AlphaFoldDB" id="A0A0W8FSJ0"/>